<dbReference type="Proteomes" id="UP000578449">
    <property type="component" value="Unassembled WGS sequence"/>
</dbReference>
<reference evidence="1 2" key="1">
    <citation type="submission" date="2020-08" db="EMBL/GenBank/DDBJ databases">
        <title>Genomic Encyclopedia of Type Strains, Phase IV (KMG-IV): sequencing the most valuable type-strain genomes for metagenomic binning, comparative biology and taxonomic classification.</title>
        <authorList>
            <person name="Goeker M."/>
        </authorList>
    </citation>
    <scope>NUCLEOTIDE SEQUENCE [LARGE SCALE GENOMIC DNA]</scope>
    <source>
        <strain evidence="1 2">DSM 45615</strain>
    </source>
</reference>
<evidence type="ECO:0000313" key="1">
    <source>
        <dbReference type="EMBL" id="MBB5136281.1"/>
    </source>
</evidence>
<keyword evidence="2" id="KW-1185">Reference proteome</keyword>
<protein>
    <submittedName>
        <fullName evidence="1">Uncharacterized protein</fullName>
    </submittedName>
</protein>
<organism evidence="1 2">
    <name type="scientific">Thermocatellispora tengchongensis</name>
    <dbReference type="NCBI Taxonomy" id="1073253"/>
    <lineage>
        <taxon>Bacteria</taxon>
        <taxon>Bacillati</taxon>
        <taxon>Actinomycetota</taxon>
        <taxon>Actinomycetes</taxon>
        <taxon>Streptosporangiales</taxon>
        <taxon>Streptosporangiaceae</taxon>
        <taxon>Thermocatellispora</taxon>
    </lineage>
</organism>
<accession>A0A840PEK6</accession>
<dbReference type="EMBL" id="JACHGN010000013">
    <property type="protein sequence ID" value="MBB5136281.1"/>
    <property type="molecule type" value="Genomic_DNA"/>
</dbReference>
<gene>
    <name evidence="1" type="ORF">HNP84_006025</name>
</gene>
<evidence type="ECO:0000313" key="2">
    <source>
        <dbReference type="Proteomes" id="UP000578449"/>
    </source>
</evidence>
<proteinExistence type="predicted"/>
<comment type="caution">
    <text evidence="1">The sequence shown here is derived from an EMBL/GenBank/DDBJ whole genome shotgun (WGS) entry which is preliminary data.</text>
</comment>
<dbReference type="AlphaFoldDB" id="A0A840PEK6"/>
<sequence length="34" mass="3656">MKTHNIRRDHCRAGHTLGVTASGIAFLHNLAVTG</sequence>
<name>A0A840PEK6_9ACTN</name>